<dbReference type="EMBL" id="VXIS01000334">
    <property type="protein sequence ID" value="KAA8894518.1"/>
    <property type="molecule type" value="Genomic_DNA"/>
</dbReference>
<dbReference type="GO" id="GO:0003964">
    <property type="term" value="F:RNA-directed DNA polymerase activity"/>
    <property type="evidence" value="ECO:0007669"/>
    <property type="project" value="UniProtKB-KW"/>
</dbReference>
<keyword evidence="8" id="KW-0695">RNA-directed DNA polymerase</keyword>
<evidence type="ECO:0000256" key="11">
    <source>
        <dbReference type="ARBA" id="ARBA00023172"/>
    </source>
</evidence>
<dbReference type="GO" id="GO:0004519">
    <property type="term" value="F:endonuclease activity"/>
    <property type="evidence" value="ECO:0007669"/>
    <property type="project" value="UniProtKB-KW"/>
</dbReference>
<evidence type="ECO:0000256" key="2">
    <source>
        <dbReference type="ARBA" id="ARBA00022722"/>
    </source>
</evidence>
<evidence type="ECO:0000256" key="7">
    <source>
        <dbReference type="ARBA" id="ARBA00022908"/>
    </source>
</evidence>
<evidence type="ECO:0000256" key="6">
    <source>
        <dbReference type="ARBA" id="ARBA00022842"/>
    </source>
</evidence>
<dbReference type="AlphaFoldDB" id="A0A5J5EIL7"/>
<evidence type="ECO:0000256" key="9">
    <source>
        <dbReference type="ARBA" id="ARBA00022932"/>
    </source>
</evidence>
<dbReference type="Proteomes" id="UP000326924">
    <property type="component" value="Unassembled WGS sequence"/>
</dbReference>
<keyword evidence="7" id="KW-0229">DNA integration</keyword>
<keyword evidence="10" id="KW-0238">DNA-binding</keyword>
<dbReference type="InterPro" id="IPR039537">
    <property type="entry name" value="Retrotran_Ty1/copia-like"/>
</dbReference>
<keyword evidence="1" id="KW-0548">Nucleotidyltransferase</keyword>
<dbReference type="GO" id="GO:0003677">
    <property type="term" value="F:DNA binding"/>
    <property type="evidence" value="ECO:0007669"/>
    <property type="project" value="UniProtKB-KW"/>
</dbReference>
<keyword evidence="9" id="KW-0239">DNA-directed DNA polymerase</keyword>
<accession>A0A5J5EIL7</accession>
<keyword evidence="2" id="KW-0540">Nuclease</keyword>
<gene>
    <name evidence="13" type="ORF">FN846DRAFT_757749</name>
</gene>
<evidence type="ECO:0000256" key="3">
    <source>
        <dbReference type="ARBA" id="ARBA00022723"/>
    </source>
</evidence>
<evidence type="ECO:0000256" key="4">
    <source>
        <dbReference type="ARBA" id="ARBA00022759"/>
    </source>
</evidence>
<proteinExistence type="predicted"/>
<dbReference type="OrthoDB" id="3768101at2759"/>
<dbReference type="GO" id="GO:0046872">
    <property type="term" value="F:metal ion binding"/>
    <property type="evidence" value="ECO:0007669"/>
    <property type="project" value="UniProtKB-KW"/>
</dbReference>
<keyword evidence="4" id="KW-0255">Endonuclease</keyword>
<dbReference type="GO" id="GO:0003887">
    <property type="term" value="F:DNA-directed DNA polymerase activity"/>
    <property type="evidence" value="ECO:0007669"/>
    <property type="project" value="UniProtKB-KW"/>
</dbReference>
<dbReference type="GO" id="GO:0016787">
    <property type="term" value="F:hydrolase activity"/>
    <property type="evidence" value="ECO:0007669"/>
    <property type="project" value="UniProtKB-KW"/>
</dbReference>
<sequence length="75" mass="8269">WADAAKVAVYLKNRLPTRALPDSTPFEAWHGKGNKPDLSHLCIVGSLAYAWTALATRKRLDNRAKKAVLMGYTAT</sequence>
<feature type="transmembrane region" description="Helical" evidence="12">
    <location>
        <begin position="38"/>
        <end position="56"/>
    </location>
</feature>
<keyword evidence="11" id="KW-0233">DNA recombination</keyword>
<evidence type="ECO:0000256" key="5">
    <source>
        <dbReference type="ARBA" id="ARBA00022801"/>
    </source>
</evidence>
<organism evidence="13 14">
    <name type="scientific">Sphaerosporella brunnea</name>
    <dbReference type="NCBI Taxonomy" id="1250544"/>
    <lineage>
        <taxon>Eukaryota</taxon>
        <taxon>Fungi</taxon>
        <taxon>Dikarya</taxon>
        <taxon>Ascomycota</taxon>
        <taxon>Pezizomycotina</taxon>
        <taxon>Pezizomycetes</taxon>
        <taxon>Pezizales</taxon>
        <taxon>Pyronemataceae</taxon>
        <taxon>Sphaerosporella</taxon>
    </lineage>
</organism>
<evidence type="ECO:0000256" key="12">
    <source>
        <dbReference type="SAM" id="Phobius"/>
    </source>
</evidence>
<evidence type="ECO:0000256" key="1">
    <source>
        <dbReference type="ARBA" id="ARBA00022695"/>
    </source>
</evidence>
<dbReference type="PANTHER" id="PTHR42648">
    <property type="entry name" value="TRANSPOSASE, PUTATIVE-RELATED"/>
    <property type="match status" value="1"/>
</dbReference>
<feature type="non-terminal residue" evidence="13">
    <location>
        <position position="1"/>
    </location>
</feature>
<comment type="caution">
    <text evidence="13">The sequence shown here is derived from an EMBL/GenBank/DDBJ whole genome shotgun (WGS) entry which is preliminary data.</text>
</comment>
<reference evidence="13 14" key="1">
    <citation type="submission" date="2019-09" db="EMBL/GenBank/DDBJ databases">
        <title>Draft genome of the ectomycorrhizal ascomycete Sphaerosporella brunnea.</title>
        <authorList>
            <consortium name="DOE Joint Genome Institute"/>
            <person name="Benucci G.M."/>
            <person name="Marozzi G."/>
            <person name="Antonielli L."/>
            <person name="Sanchez S."/>
            <person name="Marco P."/>
            <person name="Wang X."/>
            <person name="Falini L.B."/>
            <person name="Barry K."/>
            <person name="Haridas S."/>
            <person name="Lipzen A."/>
            <person name="Labutti K."/>
            <person name="Grigoriev I.V."/>
            <person name="Murat C."/>
            <person name="Martin F."/>
            <person name="Albertini E."/>
            <person name="Donnini D."/>
            <person name="Bonito G."/>
        </authorList>
    </citation>
    <scope>NUCLEOTIDE SEQUENCE [LARGE SCALE GENOMIC DNA]</scope>
    <source>
        <strain evidence="13 14">Sb_GMNB300</strain>
    </source>
</reference>
<keyword evidence="12" id="KW-0472">Membrane</keyword>
<evidence type="ECO:0000256" key="10">
    <source>
        <dbReference type="ARBA" id="ARBA00023125"/>
    </source>
</evidence>
<keyword evidence="6" id="KW-0460">Magnesium</keyword>
<keyword evidence="9" id="KW-0808">Transferase</keyword>
<dbReference type="GO" id="GO:0006310">
    <property type="term" value="P:DNA recombination"/>
    <property type="evidence" value="ECO:0007669"/>
    <property type="project" value="UniProtKB-KW"/>
</dbReference>
<protein>
    <submittedName>
        <fullName evidence="13">Uncharacterized protein</fullName>
    </submittedName>
</protein>
<dbReference type="InParanoid" id="A0A5J5EIL7"/>
<keyword evidence="12" id="KW-1133">Transmembrane helix</keyword>
<dbReference type="PANTHER" id="PTHR42648:SF11">
    <property type="entry name" value="TRANSPOSON TY4-P GAG-POL POLYPROTEIN"/>
    <property type="match status" value="1"/>
</dbReference>
<keyword evidence="14" id="KW-1185">Reference proteome</keyword>
<evidence type="ECO:0000313" key="13">
    <source>
        <dbReference type="EMBL" id="KAA8894518.1"/>
    </source>
</evidence>
<evidence type="ECO:0000256" key="8">
    <source>
        <dbReference type="ARBA" id="ARBA00022918"/>
    </source>
</evidence>
<keyword evidence="5" id="KW-0378">Hydrolase</keyword>
<dbReference type="GO" id="GO:0015074">
    <property type="term" value="P:DNA integration"/>
    <property type="evidence" value="ECO:0007669"/>
    <property type="project" value="UniProtKB-KW"/>
</dbReference>
<evidence type="ECO:0000313" key="14">
    <source>
        <dbReference type="Proteomes" id="UP000326924"/>
    </source>
</evidence>
<keyword evidence="3" id="KW-0479">Metal-binding</keyword>
<name>A0A5J5EIL7_9PEZI</name>
<keyword evidence="12" id="KW-0812">Transmembrane</keyword>
<feature type="non-terminal residue" evidence="13">
    <location>
        <position position="75"/>
    </location>
</feature>